<feature type="region of interest" description="Disordered" evidence="1">
    <location>
        <begin position="567"/>
        <end position="600"/>
    </location>
</feature>
<protein>
    <submittedName>
        <fullName evidence="2">Uncharacterized protein</fullName>
    </submittedName>
</protein>
<feature type="region of interest" description="Disordered" evidence="1">
    <location>
        <begin position="1"/>
        <end position="118"/>
    </location>
</feature>
<dbReference type="Proteomes" id="UP000028828">
    <property type="component" value="Unassembled WGS sequence"/>
</dbReference>
<feature type="compositionally biased region" description="Basic and acidic residues" evidence="1">
    <location>
        <begin position="158"/>
        <end position="173"/>
    </location>
</feature>
<evidence type="ECO:0000256" key="1">
    <source>
        <dbReference type="SAM" id="MobiDB-lite"/>
    </source>
</evidence>
<feature type="region of interest" description="Disordered" evidence="1">
    <location>
        <begin position="430"/>
        <end position="459"/>
    </location>
</feature>
<dbReference type="EMBL" id="AEYI02002406">
    <property type="protein sequence ID" value="KFG28373.1"/>
    <property type="molecule type" value="Genomic_DNA"/>
</dbReference>
<evidence type="ECO:0000313" key="3">
    <source>
        <dbReference type="Proteomes" id="UP000028828"/>
    </source>
</evidence>
<evidence type="ECO:0000313" key="2">
    <source>
        <dbReference type="EMBL" id="KFG28373.1"/>
    </source>
</evidence>
<feature type="compositionally biased region" description="Acidic residues" evidence="1">
    <location>
        <begin position="331"/>
        <end position="343"/>
    </location>
</feature>
<feature type="compositionally biased region" description="Acidic residues" evidence="1">
    <location>
        <begin position="575"/>
        <end position="594"/>
    </location>
</feature>
<organism evidence="2 3">
    <name type="scientific">Toxoplasma gondii p89</name>
    <dbReference type="NCBI Taxonomy" id="943119"/>
    <lineage>
        <taxon>Eukaryota</taxon>
        <taxon>Sar</taxon>
        <taxon>Alveolata</taxon>
        <taxon>Apicomplexa</taxon>
        <taxon>Conoidasida</taxon>
        <taxon>Coccidia</taxon>
        <taxon>Eucoccidiorida</taxon>
        <taxon>Eimeriorina</taxon>
        <taxon>Sarcocystidae</taxon>
        <taxon>Toxoplasma</taxon>
    </lineage>
</organism>
<accession>A0A086J8A5</accession>
<gene>
    <name evidence="2" type="ORF">TGP89_295650</name>
</gene>
<feature type="region of interest" description="Disordered" evidence="1">
    <location>
        <begin position="312"/>
        <end position="345"/>
    </location>
</feature>
<dbReference type="AlphaFoldDB" id="A0A086J8A5"/>
<feature type="compositionally biased region" description="Low complexity" evidence="1">
    <location>
        <begin position="62"/>
        <end position="73"/>
    </location>
</feature>
<dbReference type="OrthoDB" id="332652at2759"/>
<comment type="caution">
    <text evidence="2">The sequence shown here is derived from an EMBL/GenBank/DDBJ whole genome shotgun (WGS) entry which is preliminary data.</text>
</comment>
<dbReference type="VEuPathDB" id="ToxoDB:TGP89_295650"/>
<feature type="compositionally biased region" description="Basic and acidic residues" evidence="1">
    <location>
        <begin position="20"/>
        <end position="36"/>
    </location>
</feature>
<name>A0A086J8A5_TOXGO</name>
<sequence>MANMEASASGVHTPQSGAAVDDRWSDSCAADARDGAAPHFAGASPEPGTQGETTRKKRLTEMVVKPVRVRPMPALRRNLPEWQCAAPAAHSHEDGQEPEDAGDSEKESGSSSPLFWGASTGPRFRVSVAASQKFVDQSDVVPGASCVAAREATTTASDAEHEGFKGEETKERQPPSPGFLPPGRAASFLPASLHNKLDKPDVCQQKDRSASTRSCPFFFPSRRTSLFCIRQTLRLLRLMRFLWTTLARLLLPLSVVEVVEAQARRAVSVIAARKTRDKHTKKASCCPHPPSLSSSYTSAFASSRASLASDFDNAAKQGEQPGRTEGREDKLDESDAPDEEGETDFLCLPADEVLTRAAEAWERLSPLVSFSLPSAAVSAPNQLPKRHFFAWLPDSVFSGKWTLPESDEWRLSLFGAAEERRMHRAASPAVSCLRGGGEPPEETDTAEAGGAAYGAGGDRQGEPQGRSVLSVCSVLLCAVAAVKRKAARTYEAAVSRISQDVAEQTKRTFDKFNSMREALLRFLALLRELEGKTRQVLNESLSASSLSRFFFEMRFYLSRKVDPTQVENELGTSLEETEEEDREDEGDLSEEEDRSGENVRREQSIFERIREACDRAQTWHLEAFDLARTVVSESCTKLRSEVKRAVGDGRALLSAICALICELLRSPVKSFQVLVAVPQSACS</sequence>
<reference evidence="2 3" key="1">
    <citation type="submission" date="2014-03" db="EMBL/GenBank/DDBJ databases">
        <authorList>
            <person name="Sibley D."/>
            <person name="Venepally P."/>
            <person name="Karamycheva S."/>
            <person name="Hadjithomas M."/>
            <person name="Khan A."/>
            <person name="Brunk B."/>
            <person name="Roos D."/>
            <person name="Caler E."/>
            <person name="Lorenzi H."/>
        </authorList>
    </citation>
    <scope>NUCLEOTIDE SEQUENCE [LARGE SCALE GENOMIC DNA]</scope>
    <source>
        <strain evidence="3">p89</strain>
    </source>
</reference>
<feature type="region of interest" description="Disordered" evidence="1">
    <location>
        <begin position="152"/>
        <end position="185"/>
    </location>
</feature>
<proteinExistence type="predicted"/>